<proteinExistence type="predicted"/>
<feature type="compositionally biased region" description="Basic and acidic residues" evidence="1">
    <location>
        <begin position="64"/>
        <end position="77"/>
    </location>
</feature>
<dbReference type="SUPFAM" id="SSF50156">
    <property type="entry name" value="PDZ domain-like"/>
    <property type="match status" value="1"/>
</dbReference>
<keyword evidence="4" id="KW-1185">Reference proteome</keyword>
<sequence>MMWCCCNHAEGETSADKANLPIHSSVVTEPELQEPVEEQDEETIRKLSDPVSAMAQPKAAQIQESKEESIEKLEEKTPAPAENEQFTVKISKVGGKLGGALDTVYETHCVVKRVDAGGALAGQNIQKYDRLRQVQQKEGSASALVKMIAGASDELELLVERPTMKDLVLHKNGDKVGLKIDKDGDTLGLIIKEVIGGAAAQLPVGTFKPMDRIVAVEGQEGNAKMFELITSVPSPSIRVCSYGV</sequence>
<evidence type="ECO:0000313" key="3">
    <source>
        <dbReference type="EMBL" id="CAK9025444.1"/>
    </source>
</evidence>
<protein>
    <recommendedName>
        <fullName evidence="2">PDZ domain-containing protein</fullName>
    </recommendedName>
</protein>
<reference evidence="3 4" key="1">
    <citation type="submission" date="2024-02" db="EMBL/GenBank/DDBJ databases">
        <authorList>
            <person name="Chen Y."/>
            <person name="Shah S."/>
            <person name="Dougan E. K."/>
            <person name="Thang M."/>
            <person name="Chan C."/>
        </authorList>
    </citation>
    <scope>NUCLEOTIDE SEQUENCE [LARGE SCALE GENOMIC DNA]</scope>
</reference>
<gene>
    <name evidence="3" type="ORF">CCMP2556_LOCUS16003</name>
</gene>
<evidence type="ECO:0000313" key="4">
    <source>
        <dbReference type="Proteomes" id="UP001642484"/>
    </source>
</evidence>
<dbReference type="InterPro" id="IPR036034">
    <property type="entry name" value="PDZ_sf"/>
</dbReference>
<dbReference type="EMBL" id="CAXAMN010008513">
    <property type="protein sequence ID" value="CAK9025444.1"/>
    <property type="molecule type" value="Genomic_DNA"/>
</dbReference>
<feature type="domain" description="PDZ" evidence="2">
    <location>
        <begin position="166"/>
        <end position="220"/>
    </location>
</feature>
<evidence type="ECO:0000259" key="2">
    <source>
        <dbReference type="PROSITE" id="PS50106"/>
    </source>
</evidence>
<dbReference type="Proteomes" id="UP001642484">
    <property type="component" value="Unassembled WGS sequence"/>
</dbReference>
<comment type="caution">
    <text evidence="3">The sequence shown here is derived from an EMBL/GenBank/DDBJ whole genome shotgun (WGS) entry which is preliminary data.</text>
</comment>
<dbReference type="PROSITE" id="PS50106">
    <property type="entry name" value="PDZ"/>
    <property type="match status" value="1"/>
</dbReference>
<evidence type="ECO:0000256" key="1">
    <source>
        <dbReference type="SAM" id="MobiDB-lite"/>
    </source>
</evidence>
<feature type="region of interest" description="Disordered" evidence="1">
    <location>
        <begin position="30"/>
        <end position="81"/>
    </location>
</feature>
<name>A0ABP0KG00_9DINO</name>
<dbReference type="InterPro" id="IPR001478">
    <property type="entry name" value="PDZ"/>
</dbReference>
<dbReference type="Gene3D" id="2.30.42.10">
    <property type="match status" value="2"/>
</dbReference>
<organism evidence="3 4">
    <name type="scientific">Durusdinium trenchii</name>
    <dbReference type="NCBI Taxonomy" id="1381693"/>
    <lineage>
        <taxon>Eukaryota</taxon>
        <taxon>Sar</taxon>
        <taxon>Alveolata</taxon>
        <taxon>Dinophyceae</taxon>
        <taxon>Suessiales</taxon>
        <taxon>Symbiodiniaceae</taxon>
        <taxon>Durusdinium</taxon>
    </lineage>
</organism>
<feature type="compositionally biased region" description="Acidic residues" evidence="1">
    <location>
        <begin position="31"/>
        <end position="41"/>
    </location>
</feature>
<accession>A0ABP0KG00</accession>